<proteinExistence type="inferred from homology"/>
<keyword evidence="8" id="KW-1185">Reference proteome</keyword>
<evidence type="ECO:0000256" key="4">
    <source>
        <dbReference type="ARBA" id="ARBA00023239"/>
    </source>
</evidence>
<evidence type="ECO:0000256" key="2">
    <source>
        <dbReference type="ARBA" id="ARBA00012224"/>
    </source>
</evidence>
<dbReference type="GO" id="GO:0047804">
    <property type="term" value="F:cysteine-S-conjugate beta-lyase activity"/>
    <property type="evidence" value="ECO:0007669"/>
    <property type="project" value="UniProtKB-EC"/>
</dbReference>
<dbReference type="PANTHER" id="PTHR43525:SF1">
    <property type="entry name" value="PROTEIN MALY"/>
    <property type="match status" value="1"/>
</dbReference>
<protein>
    <recommendedName>
        <fullName evidence="2">cysteine-S-conjugate beta-lyase</fullName>
        <ecNumber evidence="2">4.4.1.13</ecNumber>
    </recommendedName>
</protein>
<reference evidence="8" key="1">
    <citation type="journal article" date="2019" name="Int. J. Syst. Evol. Microbiol.">
        <title>The Global Catalogue of Microorganisms (GCM) 10K type strain sequencing project: providing services to taxonomists for standard genome sequencing and annotation.</title>
        <authorList>
            <consortium name="The Broad Institute Genomics Platform"/>
            <consortium name="The Broad Institute Genome Sequencing Center for Infectious Disease"/>
            <person name="Wu L."/>
            <person name="Ma J."/>
        </authorList>
    </citation>
    <scope>NUCLEOTIDE SEQUENCE [LARGE SCALE GENOMIC DNA]</scope>
    <source>
        <strain evidence="8">CCUG 58411</strain>
    </source>
</reference>
<dbReference type="NCBIfam" id="TIGR04350">
    <property type="entry name" value="C_S_lyase_PatB"/>
    <property type="match status" value="1"/>
</dbReference>
<dbReference type="InterPro" id="IPR027619">
    <property type="entry name" value="C-S_lyase_PatB-like"/>
</dbReference>
<dbReference type="InterPro" id="IPR015424">
    <property type="entry name" value="PyrdxlP-dep_Trfase"/>
</dbReference>
<dbReference type="CDD" id="cd00609">
    <property type="entry name" value="AAT_like"/>
    <property type="match status" value="1"/>
</dbReference>
<evidence type="ECO:0000256" key="5">
    <source>
        <dbReference type="ARBA" id="ARBA00037974"/>
    </source>
</evidence>
<evidence type="ECO:0000313" key="7">
    <source>
        <dbReference type="EMBL" id="MFD1122479.1"/>
    </source>
</evidence>
<dbReference type="InterPro" id="IPR004839">
    <property type="entry name" value="Aminotransferase_I/II_large"/>
</dbReference>
<dbReference type="PANTHER" id="PTHR43525">
    <property type="entry name" value="PROTEIN MALY"/>
    <property type="match status" value="1"/>
</dbReference>
<comment type="similarity">
    <text evidence="5">Belongs to the class-II pyridoxal-phosphate-dependent aminotransferase family. MalY/PatB cystathionine beta-lyase subfamily.</text>
</comment>
<feature type="domain" description="Aminotransferase class I/classII large" evidence="6">
    <location>
        <begin position="43"/>
        <end position="396"/>
    </location>
</feature>
<dbReference type="Pfam" id="PF00155">
    <property type="entry name" value="Aminotran_1_2"/>
    <property type="match status" value="1"/>
</dbReference>
<name>A0ABW3P8P1_9PROT</name>
<dbReference type="RefSeq" id="WP_379032934.1">
    <property type="nucleotide sequence ID" value="NZ_JBHTLN010000001.1"/>
</dbReference>
<accession>A0ABW3P8P1</accession>
<gene>
    <name evidence="7" type="ORF">ACFQ2T_08200</name>
</gene>
<sequence length="404" mass="44615">MGTHQLSGLFDHPIAREGTESLKYDGRLDTFGTDDVLPMWVADMDFAVPEAISQALQARASHPVFGYSMAPESLYQALIDWLLNTHDWQVKREWIVLTPGVVPSLNLVVAALTAEQAGVIVQPPVYFPFFSAVTNQHRRLIENPLRLTDDGTLAYQMDLAQLEESAKEAELLLLCSPHNPVGRVWQKDELHALLAIAEKHDLTILSDEIHADLVYTDAQHTPLSRLSLDSASTSEASHRIITAVSPSKTFNIPGLGLSALIIPNEAHRRAIQKHLQRMGVSVTNPFNLAAFEAAYRGGGEWRKALIAYLQDTRDEAIAFINKHLPAIRVICPQATYLLWLDCRELKLDDAALNRFFIEEAKLGLSPGAIFGRGGEGFMRMNIGTPKANVMAALSRLQAALAESN</sequence>
<comment type="caution">
    <text evidence="7">The sequence shown here is derived from an EMBL/GenBank/DDBJ whole genome shotgun (WGS) entry which is preliminary data.</text>
</comment>
<organism evidence="7 8">
    <name type="scientific">Methylophilus flavus</name>
    <dbReference type="NCBI Taxonomy" id="640084"/>
    <lineage>
        <taxon>Bacteria</taxon>
        <taxon>Pseudomonadati</taxon>
        <taxon>Pseudomonadota</taxon>
        <taxon>Betaproteobacteria</taxon>
        <taxon>Nitrosomonadales</taxon>
        <taxon>Methylophilaceae</taxon>
        <taxon>Methylophilus</taxon>
    </lineage>
</organism>
<dbReference type="Gene3D" id="3.90.1150.10">
    <property type="entry name" value="Aspartate Aminotransferase, domain 1"/>
    <property type="match status" value="1"/>
</dbReference>
<evidence type="ECO:0000256" key="1">
    <source>
        <dbReference type="ARBA" id="ARBA00001933"/>
    </source>
</evidence>
<dbReference type="InterPro" id="IPR015422">
    <property type="entry name" value="PyrdxlP-dep_Trfase_small"/>
</dbReference>
<keyword evidence="4 7" id="KW-0456">Lyase</keyword>
<dbReference type="Proteomes" id="UP001597206">
    <property type="component" value="Unassembled WGS sequence"/>
</dbReference>
<dbReference type="EC" id="4.4.1.13" evidence="2"/>
<comment type="cofactor">
    <cofactor evidence="1">
        <name>pyridoxal 5'-phosphate</name>
        <dbReference type="ChEBI" id="CHEBI:597326"/>
    </cofactor>
</comment>
<dbReference type="InterPro" id="IPR051798">
    <property type="entry name" value="Class-II_PLP-Dep_Aminotrans"/>
</dbReference>
<keyword evidence="3" id="KW-0663">Pyridoxal phosphate</keyword>
<dbReference type="SUPFAM" id="SSF53383">
    <property type="entry name" value="PLP-dependent transferases"/>
    <property type="match status" value="1"/>
</dbReference>
<evidence type="ECO:0000259" key="6">
    <source>
        <dbReference type="Pfam" id="PF00155"/>
    </source>
</evidence>
<dbReference type="Gene3D" id="3.40.640.10">
    <property type="entry name" value="Type I PLP-dependent aspartate aminotransferase-like (Major domain)"/>
    <property type="match status" value="1"/>
</dbReference>
<evidence type="ECO:0000256" key="3">
    <source>
        <dbReference type="ARBA" id="ARBA00022898"/>
    </source>
</evidence>
<dbReference type="EMBL" id="JBHTLN010000001">
    <property type="protein sequence ID" value="MFD1122479.1"/>
    <property type="molecule type" value="Genomic_DNA"/>
</dbReference>
<dbReference type="InterPro" id="IPR015421">
    <property type="entry name" value="PyrdxlP-dep_Trfase_major"/>
</dbReference>
<evidence type="ECO:0000313" key="8">
    <source>
        <dbReference type="Proteomes" id="UP001597206"/>
    </source>
</evidence>